<protein>
    <recommendedName>
        <fullName evidence="5">DotA/TraY family protein</fullName>
    </recommendedName>
</protein>
<dbReference type="InterPro" id="IPR027628">
    <property type="entry name" value="DotA_TraY"/>
</dbReference>
<keyword evidence="3" id="KW-0732">Signal</keyword>
<dbReference type="RefSeq" id="WP_050189094.1">
    <property type="nucleotide sequence ID" value="NZ_KX833210.1"/>
</dbReference>
<evidence type="ECO:0008006" key="5">
    <source>
        <dbReference type="Google" id="ProtNLM"/>
    </source>
</evidence>
<evidence type="ECO:0000256" key="3">
    <source>
        <dbReference type="SAM" id="SignalP"/>
    </source>
</evidence>
<feature type="transmembrane region" description="Helical" evidence="2">
    <location>
        <begin position="509"/>
        <end position="534"/>
    </location>
</feature>
<keyword evidence="2" id="KW-0472">Membrane</keyword>
<evidence type="ECO:0000256" key="2">
    <source>
        <dbReference type="SAM" id="Phobius"/>
    </source>
</evidence>
<sequence length="736" mass="78167">MKKIKMLVFSILFTVLYSAQAQAANYYSLTGDKNFVLNAFDKYFNPSTTGIIGTFLDFYMPICLVVAGIIATYILIVGTVTTAHEGEMLGKKWSSLWVPIRAPLAVSLLLPVSNGWAVIQLIVMALAVQGTEWGDAGWKKIAPSLITDSTYISVTNKTAIRQLVVNTLYSAACVKINNDVATKALQKSGVKLYGFMDAANFKSDSGSNKMIGYTFGYPDGNAFSGYKADKCGSTKMKLLNEDKMPDPGSLLINTNGIAMNVQKAQIAANAALVSGAMAYAEANLKDRSKTIDVETLNKHIDLMTNAYAQIVQTAAEAAMKDAVNQSQVDKLTEAGWTYSYAFYMRITTAASSANAALNNFPISSATLKEEDFKYNTWGEVYSRLDKVRTLLNATNKLNSNLSDEGDNDGLYQKAIGIIGGNLGVFGTQKADTASLMPLTVSANIGEHVIYGVDAMLAALTVGSMLGSLPVIGGGIQAVVGLLSGTLTSFFVPLLIVGNMLAHVMPMMPYIIGFGCVIGYIVLVLEAICGAPLLVVASITPDQDGVVGKQGQGYMLLLSLLLRPALNVAGYAASFVAMNISFEYINSTFFAAASDVEGGFLGIQKGITMIVIYCVLTLSATLACCKLMHLLPDTIFKWIGGASSTVLGMLSTHAESGMLKAQAAVGASMQYATAGQGSMINKAGKFGQSLGDKIIPQPKNTATNGDNGEGSGESEEKSESSNNKPKDTSVDLQDFNK</sequence>
<feature type="region of interest" description="Disordered" evidence="1">
    <location>
        <begin position="689"/>
        <end position="736"/>
    </location>
</feature>
<feature type="transmembrane region" description="Helical" evidence="2">
    <location>
        <begin position="104"/>
        <end position="128"/>
    </location>
</feature>
<keyword evidence="4" id="KW-0614">Plasmid</keyword>
<accession>A0A1L4BLR6</accession>
<reference evidence="4" key="1">
    <citation type="submission" date="2016-09" db="EMBL/GenBank/DDBJ databases">
        <title>Whole genome sequence analysis of Salmonella Typhi isolated in Thailand before and after the introduction of a national immunization program.</title>
        <authorList>
            <person name="Dyson Z.A."/>
            <person name="Thanh D.P."/>
            <person name="Bodhidatta L."/>
            <person name="Mason C.J."/>
            <person name="Rabaa M.A."/>
            <person name="Vinh P.V."/>
            <person name="Thanh T.H."/>
            <person name="Thwaites G.E."/>
            <person name="Baker S."/>
            <person name="Holt K.E."/>
        </authorList>
    </citation>
    <scope>NUCLEOTIDE SEQUENCE</scope>
    <source>
        <strain evidence="4">Salmonella Typhi Ty031 plasmid pTy031_01</strain>
        <plasmid evidence="4">pTy031_01</plasmid>
    </source>
</reference>
<feature type="transmembrane region" description="Helical" evidence="2">
    <location>
        <begin position="555"/>
        <end position="577"/>
    </location>
</feature>
<proteinExistence type="predicted"/>
<dbReference type="EMBL" id="KX833210">
    <property type="protein sequence ID" value="API82884.1"/>
    <property type="molecule type" value="Genomic_DNA"/>
</dbReference>
<dbReference type="NCBIfam" id="TIGR04346">
    <property type="entry name" value="DotA_TraY"/>
    <property type="match status" value="1"/>
</dbReference>
<evidence type="ECO:0000256" key="1">
    <source>
        <dbReference type="SAM" id="MobiDB-lite"/>
    </source>
</evidence>
<feature type="transmembrane region" description="Helical" evidence="2">
    <location>
        <begin position="58"/>
        <end position="83"/>
    </location>
</feature>
<dbReference type="AlphaFoldDB" id="A0A1L4BLR6"/>
<feature type="chain" id="PRO_5009857941" description="DotA/TraY family protein" evidence="3">
    <location>
        <begin position="24"/>
        <end position="736"/>
    </location>
</feature>
<name>A0A1L4BLR6_SALTI</name>
<feature type="transmembrane region" description="Helical" evidence="2">
    <location>
        <begin position="609"/>
        <end position="628"/>
    </location>
</feature>
<feature type="transmembrane region" description="Helical" evidence="2">
    <location>
        <begin position="478"/>
        <end position="497"/>
    </location>
</feature>
<geneLocation type="plasmid" evidence="4">
    <name>pTy031_01</name>
</geneLocation>
<feature type="signal peptide" evidence="3">
    <location>
        <begin position="1"/>
        <end position="23"/>
    </location>
</feature>
<evidence type="ECO:0000313" key="4">
    <source>
        <dbReference type="EMBL" id="API82884.1"/>
    </source>
</evidence>
<keyword evidence="2" id="KW-1133">Transmembrane helix</keyword>
<organism evidence="4">
    <name type="scientific">Salmonella typhi</name>
    <dbReference type="NCBI Taxonomy" id="90370"/>
    <lineage>
        <taxon>Bacteria</taxon>
        <taxon>Pseudomonadati</taxon>
        <taxon>Pseudomonadota</taxon>
        <taxon>Gammaproteobacteria</taxon>
        <taxon>Enterobacterales</taxon>
        <taxon>Enterobacteriaceae</taxon>
        <taxon>Salmonella</taxon>
    </lineage>
</organism>
<feature type="compositionally biased region" description="Basic and acidic residues" evidence="1">
    <location>
        <begin position="713"/>
        <end position="736"/>
    </location>
</feature>
<keyword evidence="2" id="KW-0812">Transmembrane</keyword>